<feature type="domain" description="SH3b" evidence="2">
    <location>
        <begin position="25"/>
        <end position="88"/>
    </location>
</feature>
<protein>
    <submittedName>
        <fullName evidence="3">DUF1236 domain-containing protein</fullName>
    </submittedName>
</protein>
<dbReference type="PROSITE" id="PS51781">
    <property type="entry name" value="SH3B"/>
    <property type="match status" value="1"/>
</dbReference>
<name>A0A6L9MLP4_9HYPH</name>
<dbReference type="InterPro" id="IPR003646">
    <property type="entry name" value="SH3-like_bac-type"/>
</dbReference>
<proteinExistence type="predicted"/>
<dbReference type="InterPro" id="IPR009642">
    <property type="entry name" value="DUF1236"/>
</dbReference>
<dbReference type="Pfam" id="PF06823">
    <property type="entry name" value="DUF1236"/>
    <property type="match status" value="1"/>
</dbReference>
<feature type="chain" id="PRO_5026877693" evidence="1">
    <location>
        <begin position="25"/>
        <end position="218"/>
    </location>
</feature>
<dbReference type="EMBL" id="JAAAMJ010000020">
    <property type="protein sequence ID" value="NDV88824.1"/>
    <property type="molecule type" value="Genomic_DNA"/>
</dbReference>
<keyword evidence="1" id="KW-0732">Signal</keyword>
<gene>
    <name evidence="3" type="ORF">GTW51_19200</name>
</gene>
<dbReference type="AlphaFoldDB" id="A0A6L9MLP4"/>
<evidence type="ECO:0000259" key="2">
    <source>
        <dbReference type="PROSITE" id="PS51781"/>
    </source>
</evidence>
<evidence type="ECO:0000256" key="1">
    <source>
        <dbReference type="SAM" id="SignalP"/>
    </source>
</evidence>
<dbReference type="Proteomes" id="UP000476332">
    <property type="component" value="Unassembled WGS sequence"/>
</dbReference>
<dbReference type="Gene3D" id="2.30.30.40">
    <property type="entry name" value="SH3 Domains"/>
    <property type="match status" value="1"/>
</dbReference>
<evidence type="ECO:0000313" key="4">
    <source>
        <dbReference type="Proteomes" id="UP000476332"/>
    </source>
</evidence>
<keyword evidence="4" id="KW-1185">Reference proteome</keyword>
<reference evidence="3 4" key="1">
    <citation type="submission" date="2020-01" db="EMBL/GenBank/DDBJ databases">
        <title>Genomes of bacteria type strains.</title>
        <authorList>
            <person name="Chen J."/>
            <person name="Zhu S."/>
            <person name="Chen J."/>
        </authorList>
    </citation>
    <scope>NUCLEOTIDE SEQUENCE [LARGE SCALE GENOMIC DNA]</scope>
    <source>
        <strain evidence="3 4">KCTC 52919</strain>
    </source>
</reference>
<comment type="caution">
    <text evidence="3">The sequence shown here is derived from an EMBL/GenBank/DDBJ whole genome shotgun (WGS) entry which is preliminary data.</text>
</comment>
<sequence>MTINHLTTALAFGGFLAFSSSALAQTAATATTDLNLRSGPGPQYEVLGAIPSDGSATITGCLEDSKWCQVTYEGTEGWAYSDYLTADLSGERVVITERRADVGVPVATYDTSADGAVAGATGGAIAGAIVGGPIGAAVGGVAGAALGAAADVPEPAVTYVKSNPVDPIYLEGEVVVGATLPETVELREIPDYEYRYVYVNGVPVLVEAETRQIVRIIR</sequence>
<dbReference type="RefSeq" id="WP_163045673.1">
    <property type="nucleotide sequence ID" value="NZ_JAAAMJ010000020.1"/>
</dbReference>
<evidence type="ECO:0000313" key="3">
    <source>
        <dbReference type="EMBL" id="NDV88824.1"/>
    </source>
</evidence>
<feature type="signal peptide" evidence="1">
    <location>
        <begin position="1"/>
        <end position="24"/>
    </location>
</feature>
<dbReference type="Pfam" id="PF08239">
    <property type="entry name" value="SH3_3"/>
    <property type="match status" value="1"/>
</dbReference>
<organism evidence="3 4">
    <name type="scientific">Aurantimonas aggregata</name>
    <dbReference type="NCBI Taxonomy" id="2047720"/>
    <lineage>
        <taxon>Bacteria</taxon>
        <taxon>Pseudomonadati</taxon>
        <taxon>Pseudomonadota</taxon>
        <taxon>Alphaproteobacteria</taxon>
        <taxon>Hyphomicrobiales</taxon>
        <taxon>Aurantimonadaceae</taxon>
        <taxon>Aurantimonas</taxon>
    </lineage>
</organism>
<dbReference type="SMART" id="SM00287">
    <property type="entry name" value="SH3b"/>
    <property type="match status" value="1"/>
</dbReference>
<accession>A0A6L9MLP4</accession>